<dbReference type="PANTHER" id="PTHR22953">
    <property type="entry name" value="ACID PHOSPHATASE RELATED"/>
    <property type="match status" value="1"/>
</dbReference>
<dbReference type="InterPro" id="IPR008963">
    <property type="entry name" value="Purple_acid_Pase-like_N"/>
</dbReference>
<dbReference type="Gene3D" id="2.60.40.380">
    <property type="entry name" value="Purple acid phosphatase-like, N-terminal"/>
    <property type="match status" value="1"/>
</dbReference>
<feature type="domain" description="Purple acid phosphatase C-terminal" evidence="6">
    <location>
        <begin position="425"/>
        <end position="487"/>
    </location>
</feature>
<dbReference type="InterPro" id="IPR004843">
    <property type="entry name" value="Calcineurin-like_PHP"/>
</dbReference>
<dbReference type="GO" id="GO:0046872">
    <property type="term" value="F:metal ion binding"/>
    <property type="evidence" value="ECO:0007669"/>
    <property type="project" value="InterPro"/>
</dbReference>
<dbReference type="EMBL" id="SPOF01000011">
    <property type="protein sequence ID" value="TIB14343.1"/>
    <property type="molecule type" value="Genomic_DNA"/>
</dbReference>
<evidence type="ECO:0000256" key="1">
    <source>
        <dbReference type="ARBA" id="ARBA00022729"/>
    </source>
</evidence>
<dbReference type="CDD" id="cd00839">
    <property type="entry name" value="MPP_PAPs"/>
    <property type="match status" value="1"/>
</dbReference>
<dbReference type="SUPFAM" id="SSF49363">
    <property type="entry name" value="Purple acid phosphatase, N-terminal domain"/>
    <property type="match status" value="1"/>
</dbReference>
<comment type="catalytic activity">
    <reaction evidence="4">
        <text>a phosphate monoester + H2O = an alcohol + phosphate</text>
        <dbReference type="Rhea" id="RHEA:15017"/>
        <dbReference type="ChEBI" id="CHEBI:15377"/>
        <dbReference type="ChEBI" id="CHEBI:30879"/>
        <dbReference type="ChEBI" id="CHEBI:43474"/>
        <dbReference type="ChEBI" id="CHEBI:67140"/>
        <dbReference type="EC" id="3.1.3.2"/>
    </reaction>
</comment>
<feature type="domain" description="Purple acid phosphatase N-terminal" evidence="7">
    <location>
        <begin position="32"/>
        <end position="117"/>
    </location>
</feature>
<dbReference type="InterPro" id="IPR041792">
    <property type="entry name" value="MPP_PAP"/>
</dbReference>
<feature type="chain" id="PRO_5023986444" description="Purple acid phosphatase" evidence="4">
    <location>
        <begin position="18"/>
        <end position="494"/>
    </location>
</feature>
<dbReference type="InterPro" id="IPR029052">
    <property type="entry name" value="Metallo-depent_PP-like"/>
</dbReference>
<evidence type="ECO:0000259" key="6">
    <source>
        <dbReference type="Pfam" id="PF14008"/>
    </source>
</evidence>
<comment type="similarity">
    <text evidence="4">Belongs to the metallophosphoesterase superfamily. Purple acid phosphatase family.</text>
</comment>
<keyword evidence="3" id="KW-0325">Glycoprotein</keyword>
<keyword evidence="1 4" id="KW-0732">Signal</keyword>
<feature type="domain" description="Calcineurin-like phosphoesterase" evidence="5">
    <location>
        <begin position="129"/>
        <end position="403"/>
    </location>
</feature>
<evidence type="ECO:0000256" key="3">
    <source>
        <dbReference type="ARBA" id="ARBA00023180"/>
    </source>
</evidence>
<sequence>MVVNAFLLLQLLGIAFAFNSTSNSLTYQQRTAIAPNGVNVAFNSPGNNTQYTPSVYYSTNATNITENASGESLMYNTALSTTHKVGLRNLTSDCTYYYQTCLNVDGECARSEVLSFKSAVSPGLTGEEFKFAVLGDMGVMGPLGLSTEAPSKVDDFARLDQGERSTMKALIENKDKYQLIIHNGDHAYADDVGKTSSRQEITDGYISNALNDSLLEQMSETYELILEIYFNQTSQFARSTPYMVGPGNHEQLLTEGHNYTDPWTNEPILVDDIPNGQRNFTFYNNRFFMPCESGELCNFWWSVEAGPMKFIQLNTETDLKAGIPPVDITQDPEQNNLAEPNAQIEFLEKELNSTDRSITPWLIVGGHRPWYGTSPDCPGCKESFEELLVKYDVDLVMHGHVHLYERLAPISNGTVDKKGLDNPTSPWYIINGAAGHYDGLDDMPEDVSPQSRNIIQGEFGYDEITIHNRTHLTHSFIVSKNDTLLDTQTLYKSH</sequence>
<evidence type="ECO:0000313" key="9">
    <source>
        <dbReference type="Proteomes" id="UP000306954"/>
    </source>
</evidence>
<feature type="signal peptide" evidence="4">
    <location>
        <begin position="1"/>
        <end position="17"/>
    </location>
</feature>
<accession>A0A4T0IUP5</accession>
<dbReference type="Pfam" id="PF14008">
    <property type="entry name" value="Metallophos_C"/>
    <property type="match status" value="1"/>
</dbReference>
<evidence type="ECO:0000259" key="5">
    <source>
        <dbReference type="Pfam" id="PF00149"/>
    </source>
</evidence>
<dbReference type="InterPro" id="IPR015914">
    <property type="entry name" value="PAPs_N"/>
</dbReference>
<name>A0A4T0IUP5_WALIC</name>
<evidence type="ECO:0000256" key="4">
    <source>
        <dbReference type="RuleBase" id="RU361203"/>
    </source>
</evidence>
<evidence type="ECO:0000313" key="8">
    <source>
        <dbReference type="EMBL" id="TIB14343.1"/>
    </source>
</evidence>
<gene>
    <name evidence="8" type="ORF">E3P90_01292</name>
</gene>
<dbReference type="GO" id="GO:0003993">
    <property type="term" value="F:acid phosphatase activity"/>
    <property type="evidence" value="ECO:0007669"/>
    <property type="project" value="UniProtKB-EC"/>
</dbReference>
<dbReference type="InterPro" id="IPR039331">
    <property type="entry name" value="PAPs-like"/>
</dbReference>
<proteinExistence type="inferred from homology"/>
<dbReference type="AlphaFoldDB" id="A0A4T0IUP5"/>
<dbReference type="Pfam" id="PF00149">
    <property type="entry name" value="Metallophos"/>
    <property type="match status" value="1"/>
</dbReference>
<dbReference type="InterPro" id="IPR025733">
    <property type="entry name" value="PAPs_C"/>
</dbReference>
<reference evidence="8 9" key="1">
    <citation type="submission" date="2019-03" db="EMBL/GenBank/DDBJ databases">
        <title>Sequencing 23 genomes of Wallemia ichthyophaga.</title>
        <authorList>
            <person name="Gostincar C."/>
        </authorList>
    </citation>
    <scope>NUCLEOTIDE SEQUENCE [LARGE SCALE GENOMIC DNA]</scope>
    <source>
        <strain evidence="8 9">EXF-8621</strain>
    </source>
</reference>
<evidence type="ECO:0000259" key="7">
    <source>
        <dbReference type="Pfam" id="PF16656"/>
    </source>
</evidence>
<evidence type="ECO:0000256" key="2">
    <source>
        <dbReference type="ARBA" id="ARBA00022801"/>
    </source>
</evidence>
<protein>
    <recommendedName>
        <fullName evidence="4">Purple acid phosphatase</fullName>
        <ecNumber evidence="4">3.1.3.2</ecNumber>
    </recommendedName>
</protein>
<dbReference type="Proteomes" id="UP000306954">
    <property type="component" value="Unassembled WGS sequence"/>
</dbReference>
<organism evidence="8 9">
    <name type="scientific">Wallemia ichthyophaga</name>
    <dbReference type="NCBI Taxonomy" id="245174"/>
    <lineage>
        <taxon>Eukaryota</taxon>
        <taxon>Fungi</taxon>
        <taxon>Dikarya</taxon>
        <taxon>Basidiomycota</taxon>
        <taxon>Wallemiomycotina</taxon>
        <taxon>Wallemiomycetes</taxon>
        <taxon>Wallemiales</taxon>
        <taxon>Wallemiaceae</taxon>
        <taxon>Wallemia</taxon>
    </lineage>
</organism>
<keyword evidence="2 4" id="KW-0378">Hydrolase</keyword>
<dbReference type="SUPFAM" id="SSF56300">
    <property type="entry name" value="Metallo-dependent phosphatases"/>
    <property type="match status" value="1"/>
</dbReference>
<dbReference type="PANTHER" id="PTHR22953:SF145">
    <property type="entry name" value="PURPLE ACID PHOSPHATASE"/>
    <property type="match status" value="1"/>
</dbReference>
<comment type="caution">
    <text evidence="8">The sequence shown here is derived from an EMBL/GenBank/DDBJ whole genome shotgun (WGS) entry which is preliminary data.</text>
</comment>
<dbReference type="EC" id="3.1.3.2" evidence="4"/>
<dbReference type="Gene3D" id="3.60.21.10">
    <property type="match status" value="1"/>
</dbReference>
<dbReference type="Pfam" id="PF16656">
    <property type="entry name" value="Pur_ac_phosph_N"/>
    <property type="match status" value="1"/>
</dbReference>